<feature type="domain" description="Acyltransferase 3" evidence="2">
    <location>
        <begin position="21"/>
        <end position="363"/>
    </location>
</feature>
<dbReference type="OrthoDB" id="9796461at2"/>
<evidence type="ECO:0000313" key="3">
    <source>
        <dbReference type="Proteomes" id="UP000675920"/>
    </source>
</evidence>
<dbReference type="GO" id="GO:0016020">
    <property type="term" value="C:membrane"/>
    <property type="evidence" value="ECO:0007669"/>
    <property type="project" value="TreeGrafter"/>
</dbReference>
<keyword evidence="1" id="KW-1133">Transmembrane helix</keyword>
<keyword evidence="4" id="KW-0808">Transferase</keyword>
<keyword evidence="1" id="KW-0472">Membrane</keyword>
<feature type="transmembrane region" description="Helical" evidence="1">
    <location>
        <begin position="350"/>
        <end position="370"/>
    </location>
</feature>
<dbReference type="RefSeq" id="WP_028310237.1">
    <property type="nucleotide sequence ID" value="NZ_AXWS01000007.1"/>
</dbReference>
<dbReference type="InterPro" id="IPR050879">
    <property type="entry name" value="Acyltransferase_3"/>
</dbReference>
<feature type="transmembrane region" description="Helical" evidence="1">
    <location>
        <begin position="112"/>
        <end position="132"/>
    </location>
</feature>
<evidence type="ECO:0000259" key="2">
    <source>
        <dbReference type="Pfam" id="PF01757"/>
    </source>
</evidence>
<feature type="transmembrane region" description="Helical" evidence="1">
    <location>
        <begin position="281"/>
        <end position="299"/>
    </location>
</feature>
<keyword evidence="3" id="KW-1185">Reference proteome</keyword>
<sequence>MNPKPVHPSALVITEPLSHQLALMRALAAMVVVVHHAGLMLFGPLDLASMSGLNAWYEKLLWLTAIAGQGGVMLFFVLSGYLVGGPTAVFIARGQFRWGDYFASRASRILPVAWASVVLSLVVAGIITAAGLPDPVAAREDFFWGMRLEETFDPLRILAALTLTHSLFTELLPTNTSLWTLANEWWYYLCFPCIALAITQRRLRWALLALLMLGLMYKSRQHIGFIHRFVVWMGGVAIYLVTLRLRSMDRAAARRLVLSLLGAMAIALVIVQFTTQGFRRGDYSVGLLTMAWLLGASGIRWKLPDLLRVPAFLIGAVSYSIYCFHMPVMLLVIALAGWGEHFFTFDGAGLLAFATVLGISLLASIGGWWLTERHTSRVRKLFMHLIDHLRRKREHDTSHPAMS</sequence>
<dbReference type="EC" id="2.3.-.-" evidence="4"/>
<dbReference type="Proteomes" id="UP000675920">
    <property type="component" value="Unplaced"/>
</dbReference>
<proteinExistence type="predicted"/>
<protein>
    <submittedName>
        <fullName evidence="4">Acyltransferase family protein</fullName>
        <ecNumber evidence="4">2.3.-.-</ecNumber>
    </submittedName>
</protein>
<dbReference type="AlphaFoldDB" id="A0A8B6X154"/>
<dbReference type="InterPro" id="IPR002656">
    <property type="entry name" value="Acyl_transf_3_dom"/>
</dbReference>
<keyword evidence="4" id="KW-0012">Acyltransferase</keyword>
<feature type="transmembrane region" description="Helical" evidence="1">
    <location>
        <begin position="21"/>
        <end position="42"/>
    </location>
</feature>
<keyword evidence="1" id="KW-0812">Transmembrane</keyword>
<feature type="transmembrane region" description="Helical" evidence="1">
    <location>
        <begin position="62"/>
        <end position="91"/>
    </location>
</feature>
<evidence type="ECO:0000256" key="1">
    <source>
        <dbReference type="SAM" id="Phobius"/>
    </source>
</evidence>
<reference evidence="4" key="1">
    <citation type="submission" date="2025-08" db="UniProtKB">
        <authorList>
            <consortium name="RefSeq"/>
        </authorList>
    </citation>
    <scope>IDENTIFICATION</scope>
</reference>
<name>A0A8B6X154_9BURK</name>
<organism evidence="3 4">
    <name type="scientific">Derxia gummosa DSM 723</name>
    <dbReference type="NCBI Taxonomy" id="1121388"/>
    <lineage>
        <taxon>Bacteria</taxon>
        <taxon>Pseudomonadati</taxon>
        <taxon>Pseudomonadota</taxon>
        <taxon>Betaproteobacteria</taxon>
        <taxon>Burkholderiales</taxon>
        <taxon>Alcaligenaceae</taxon>
        <taxon>Derxia</taxon>
    </lineage>
</organism>
<feature type="transmembrane region" description="Helical" evidence="1">
    <location>
        <begin position="255"/>
        <end position="275"/>
    </location>
</feature>
<dbReference type="Pfam" id="PF01757">
    <property type="entry name" value="Acyl_transf_3"/>
    <property type="match status" value="1"/>
</dbReference>
<dbReference type="GO" id="GO:0009103">
    <property type="term" value="P:lipopolysaccharide biosynthetic process"/>
    <property type="evidence" value="ECO:0007669"/>
    <property type="project" value="TreeGrafter"/>
</dbReference>
<accession>A0A8B6X154</accession>
<dbReference type="PANTHER" id="PTHR23028:SF53">
    <property type="entry name" value="ACYL_TRANSF_3 DOMAIN-CONTAINING PROTEIN"/>
    <property type="match status" value="1"/>
</dbReference>
<dbReference type="GO" id="GO:0016747">
    <property type="term" value="F:acyltransferase activity, transferring groups other than amino-acyl groups"/>
    <property type="evidence" value="ECO:0007669"/>
    <property type="project" value="InterPro"/>
</dbReference>
<dbReference type="PANTHER" id="PTHR23028">
    <property type="entry name" value="ACETYLTRANSFERASE"/>
    <property type="match status" value="1"/>
</dbReference>
<feature type="transmembrane region" description="Helical" evidence="1">
    <location>
        <begin position="223"/>
        <end position="243"/>
    </location>
</feature>
<evidence type="ECO:0000313" key="4">
    <source>
        <dbReference type="RefSeq" id="WP_028310237.1"/>
    </source>
</evidence>
<feature type="transmembrane region" description="Helical" evidence="1">
    <location>
        <begin position="311"/>
        <end position="338"/>
    </location>
</feature>